<name>A0A3B0XTG0_9ZZZZ</name>
<reference evidence="1" key="1">
    <citation type="submission" date="2018-06" db="EMBL/GenBank/DDBJ databases">
        <authorList>
            <person name="Zhirakovskaya E."/>
        </authorList>
    </citation>
    <scope>NUCLEOTIDE SEQUENCE</scope>
</reference>
<sequence length="98" mass="10777">SWDGYDYDKMSGSREKDEVIGNAGTLLSDVIGEMATLCSDEDYKEELATITLISVSGKEDQDSMYVDFALDGTTMNMALNADAYGSWKNADLLKAVWD</sequence>
<dbReference type="AlphaFoldDB" id="A0A3B0XTG0"/>
<dbReference type="EMBL" id="UOFH01000350">
    <property type="protein sequence ID" value="VAW66607.1"/>
    <property type="molecule type" value="Genomic_DNA"/>
</dbReference>
<accession>A0A3B0XTG0</accession>
<evidence type="ECO:0000313" key="1">
    <source>
        <dbReference type="EMBL" id="VAW66607.1"/>
    </source>
</evidence>
<organism evidence="1">
    <name type="scientific">hydrothermal vent metagenome</name>
    <dbReference type="NCBI Taxonomy" id="652676"/>
    <lineage>
        <taxon>unclassified sequences</taxon>
        <taxon>metagenomes</taxon>
        <taxon>ecological metagenomes</taxon>
    </lineage>
</organism>
<gene>
    <name evidence="1" type="ORF">MNBD_GAMMA08-2937</name>
</gene>
<proteinExistence type="predicted"/>
<protein>
    <submittedName>
        <fullName evidence="1">Uncharacterized protein</fullName>
    </submittedName>
</protein>
<feature type="non-terminal residue" evidence="1">
    <location>
        <position position="1"/>
    </location>
</feature>